<organism evidence="3 4">
    <name type="scientific">Bremia lactucae</name>
    <name type="common">Lettuce downy mildew</name>
    <dbReference type="NCBI Taxonomy" id="4779"/>
    <lineage>
        <taxon>Eukaryota</taxon>
        <taxon>Sar</taxon>
        <taxon>Stramenopiles</taxon>
        <taxon>Oomycota</taxon>
        <taxon>Peronosporomycetes</taxon>
        <taxon>Peronosporales</taxon>
        <taxon>Peronosporaceae</taxon>
        <taxon>Bremia</taxon>
    </lineage>
</organism>
<dbReference type="EMBL" id="SHOA02000001">
    <property type="protein sequence ID" value="TDH65410.1"/>
    <property type="molecule type" value="Genomic_DNA"/>
</dbReference>
<feature type="region of interest" description="Disordered" evidence="1">
    <location>
        <begin position="1"/>
        <end position="20"/>
    </location>
</feature>
<keyword evidence="2" id="KW-0812">Transmembrane</keyword>
<name>A0A976FEU0_BRELC</name>
<keyword evidence="2" id="KW-0472">Membrane</keyword>
<dbReference type="OrthoDB" id="59157at2759"/>
<reference evidence="3 4" key="1">
    <citation type="journal article" date="2021" name="Genome Biol.">
        <title>AFLAP: assembly-free linkage analysis pipeline using k-mers from genome sequencing data.</title>
        <authorList>
            <person name="Fletcher K."/>
            <person name="Zhang L."/>
            <person name="Gil J."/>
            <person name="Han R."/>
            <person name="Cavanaugh K."/>
            <person name="Michelmore R."/>
        </authorList>
    </citation>
    <scope>NUCLEOTIDE SEQUENCE [LARGE SCALE GENOMIC DNA]</scope>
    <source>
        <strain evidence="3 4">SF5</strain>
    </source>
</reference>
<evidence type="ECO:0000313" key="4">
    <source>
        <dbReference type="Proteomes" id="UP000294530"/>
    </source>
</evidence>
<accession>A0A976FEU0</accession>
<gene>
    <name evidence="3" type="ORF">CCR75_002018</name>
</gene>
<evidence type="ECO:0000256" key="1">
    <source>
        <dbReference type="SAM" id="MobiDB-lite"/>
    </source>
</evidence>
<dbReference type="GeneID" id="94345789"/>
<comment type="caution">
    <text evidence="3">The sequence shown here is derived from an EMBL/GenBank/DDBJ whole genome shotgun (WGS) entry which is preliminary data.</text>
</comment>
<dbReference type="RefSeq" id="XP_067814909.1">
    <property type="nucleotide sequence ID" value="XM_067960118.1"/>
</dbReference>
<feature type="transmembrane region" description="Helical" evidence="2">
    <location>
        <begin position="128"/>
        <end position="147"/>
    </location>
</feature>
<evidence type="ECO:0000313" key="3">
    <source>
        <dbReference type="EMBL" id="TDH65410.1"/>
    </source>
</evidence>
<evidence type="ECO:0000256" key="2">
    <source>
        <dbReference type="SAM" id="Phobius"/>
    </source>
</evidence>
<feature type="region of interest" description="Disordered" evidence="1">
    <location>
        <begin position="36"/>
        <end position="65"/>
    </location>
</feature>
<dbReference type="AlphaFoldDB" id="A0A976FEU0"/>
<keyword evidence="4" id="KW-1185">Reference proteome</keyword>
<sequence length="148" mass="16217">MEAPNDKLKQPLVDPEMKAVSPRSLNSGAIFVLHNSSVDRDADEEKEEAHRRQGNRPQKHKFQYTAPNVHPYAVPQYDPQGYGGGPANVWGGDQKMENGEQGSMVDIVFSGMYTLAAALTIIQGFGMLIHFTFAAVSLGLYTMAFGIC</sequence>
<feature type="compositionally biased region" description="Basic residues" evidence="1">
    <location>
        <begin position="52"/>
        <end position="62"/>
    </location>
</feature>
<keyword evidence="2" id="KW-1133">Transmembrane helix</keyword>
<dbReference type="Proteomes" id="UP000294530">
    <property type="component" value="Unassembled WGS sequence"/>
</dbReference>
<proteinExistence type="predicted"/>
<protein>
    <submittedName>
        <fullName evidence="3">Uncharacterized protein</fullName>
    </submittedName>
</protein>
<dbReference type="KEGG" id="blac:94345789"/>